<evidence type="ECO:0000313" key="4">
    <source>
        <dbReference type="Proteomes" id="UP000655589"/>
    </source>
</evidence>
<evidence type="ECO:0000259" key="2">
    <source>
        <dbReference type="Pfam" id="PF09350"/>
    </source>
</evidence>
<dbReference type="InterPro" id="IPR018961">
    <property type="entry name" value="DnaJ_homolog_subfam-C_membr-28"/>
</dbReference>
<name>A0A8H9GDP7_9MICO</name>
<organism evidence="3 4">
    <name type="scientific">Promicromonospora citrea</name>
    <dbReference type="NCBI Taxonomy" id="43677"/>
    <lineage>
        <taxon>Bacteria</taxon>
        <taxon>Bacillati</taxon>
        <taxon>Actinomycetota</taxon>
        <taxon>Actinomycetes</taxon>
        <taxon>Micrococcales</taxon>
        <taxon>Promicromonosporaceae</taxon>
        <taxon>Promicromonospora</taxon>
    </lineage>
</organism>
<feature type="region of interest" description="Disordered" evidence="1">
    <location>
        <begin position="1"/>
        <end position="65"/>
    </location>
</feature>
<reference evidence="3" key="2">
    <citation type="submission" date="2020-09" db="EMBL/GenBank/DDBJ databases">
        <authorList>
            <person name="Sun Q."/>
            <person name="Ohkuma M."/>
        </authorList>
    </citation>
    <scope>NUCLEOTIDE SEQUENCE</scope>
    <source>
        <strain evidence="3">JCM 3051</strain>
    </source>
</reference>
<evidence type="ECO:0000256" key="1">
    <source>
        <dbReference type="SAM" id="MobiDB-lite"/>
    </source>
</evidence>
<feature type="region of interest" description="Disordered" evidence="1">
    <location>
        <begin position="77"/>
        <end position="96"/>
    </location>
</feature>
<dbReference type="AlphaFoldDB" id="A0A8H9GDP7"/>
<feature type="compositionally biased region" description="Basic and acidic residues" evidence="1">
    <location>
        <begin position="1"/>
        <end position="32"/>
    </location>
</feature>
<feature type="compositionally biased region" description="Basic and acidic residues" evidence="1">
    <location>
        <begin position="175"/>
        <end position="187"/>
    </location>
</feature>
<dbReference type="Pfam" id="PF09350">
    <property type="entry name" value="DJC28_CD"/>
    <property type="match status" value="1"/>
</dbReference>
<accession>A0A8H9GDP7</accession>
<comment type="caution">
    <text evidence="3">The sequence shown here is derived from an EMBL/GenBank/DDBJ whole genome shotgun (WGS) entry which is preliminary data.</text>
</comment>
<sequence>MAPVPHEDTENDPLRRAAQYRVDRETARERDGNGAPEPEADGAQDDGDRAEAQRPGSMTPEERARYVDVVVDQAMRRGEFDDLPLQGKPIPGLTGTYDPDWWIKGLIERENITGVLPSAQLRKESAELEGRLDLELSEERVREILTDFNARVVDARRQLQGGPPVVTPTRDVDDEVRRWRERRDARRAARAAEQTPPREERRSGSRPWWRFW</sequence>
<feature type="region of interest" description="Disordered" evidence="1">
    <location>
        <begin position="158"/>
        <end position="212"/>
    </location>
</feature>
<feature type="domain" description="DnaJ homologue subfamily C member 28 conserved" evidence="2">
    <location>
        <begin position="67"/>
        <end position="132"/>
    </location>
</feature>
<proteinExistence type="predicted"/>
<dbReference type="RefSeq" id="WP_171102519.1">
    <property type="nucleotide sequence ID" value="NZ_BMPT01000001.1"/>
</dbReference>
<protein>
    <recommendedName>
        <fullName evidence="2">DnaJ homologue subfamily C member 28 conserved domain-containing protein</fullName>
    </recommendedName>
</protein>
<reference evidence="3" key="1">
    <citation type="journal article" date="2014" name="Int. J. Syst. Evol. Microbiol.">
        <title>Complete genome sequence of Corynebacterium casei LMG S-19264T (=DSM 44701T), isolated from a smear-ripened cheese.</title>
        <authorList>
            <consortium name="US DOE Joint Genome Institute (JGI-PGF)"/>
            <person name="Walter F."/>
            <person name="Albersmeier A."/>
            <person name="Kalinowski J."/>
            <person name="Ruckert C."/>
        </authorList>
    </citation>
    <scope>NUCLEOTIDE SEQUENCE</scope>
    <source>
        <strain evidence="3">JCM 3051</strain>
    </source>
</reference>
<keyword evidence="4" id="KW-1185">Reference proteome</keyword>
<evidence type="ECO:0000313" key="3">
    <source>
        <dbReference type="EMBL" id="GGM11719.1"/>
    </source>
</evidence>
<dbReference type="Proteomes" id="UP000655589">
    <property type="component" value="Unassembled WGS sequence"/>
</dbReference>
<dbReference type="EMBL" id="BMPT01000001">
    <property type="protein sequence ID" value="GGM11719.1"/>
    <property type="molecule type" value="Genomic_DNA"/>
</dbReference>
<gene>
    <name evidence="3" type="ORF">GCM10010102_04290</name>
</gene>